<reference evidence="2" key="1">
    <citation type="submission" date="2023-10" db="EMBL/GenBank/DDBJ databases">
        <title>Genome assemblies of two species of porcelain crab, Petrolisthes cinctipes and Petrolisthes manimaculis (Anomura: Porcellanidae).</title>
        <authorList>
            <person name="Angst P."/>
        </authorList>
    </citation>
    <scope>NUCLEOTIDE SEQUENCE</scope>
    <source>
        <strain evidence="2">PB745_01</strain>
        <tissue evidence="2">Gill</tissue>
    </source>
</reference>
<dbReference type="FunFam" id="3.30.420.10:FF:000032">
    <property type="entry name" value="Retrovirus-related Pol polyprotein from transposon 297-like Protein"/>
    <property type="match status" value="1"/>
</dbReference>
<gene>
    <name evidence="2" type="ORF">Pcinc_016362</name>
</gene>
<feature type="domain" description="Integrase catalytic" evidence="1">
    <location>
        <begin position="17"/>
        <end position="176"/>
    </location>
</feature>
<protein>
    <recommendedName>
        <fullName evidence="1">Integrase catalytic domain-containing protein</fullName>
    </recommendedName>
</protein>
<name>A0AAE1FRA0_PETCI</name>
<organism evidence="2 3">
    <name type="scientific">Petrolisthes cinctipes</name>
    <name type="common">Flat porcelain crab</name>
    <dbReference type="NCBI Taxonomy" id="88211"/>
    <lineage>
        <taxon>Eukaryota</taxon>
        <taxon>Metazoa</taxon>
        <taxon>Ecdysozoa</taxon>
        <taxon>Arthropoda</taxon>
        <taxon>Crustacea</taxon>
        <taxon>Multicrustacea</taxon>
        <taxon>Malacostraca</taxon>
        <taxon>Eumalacostraca</taxon>
        <taxon>Eucarida</taxon>
        <taxon>Decapoda</taxon>
        <taxon>Pleocyemata</taxon>
        <taxon>Anomura</taxon>
        <taxon>Galatheoidea</taxon>
        <taxon>Porcellanidae</taxon>
        <taxon>Petrolisthes</taxon>
    </lineage>
</organism>
<dbReference type="SUPFAM" id="SSF53098">
    <property type="entry name" value="Ribonuclease H-like"/>
    <property type="match status" value="1"/>
</dbReference>
<comment type="caution">
    <text evidence="2">The sequence shown here is derived from an EMBL/GenBank/DDBJ whole genome shotgun (WGS) entry which is preliminary data.</text>
</comment>
<dbReference type="PANTHER" id="PTHR37984:SF15">
    <property type="entry name" value="INTEGRASE CATALYTIC DOMAIN-CONTAINING PROTEIN"/>
    <property type="match status" value="1"/>
</dbReference>
<evidence type="ECO:0000313" key="3">
    <source>
        <dbReference type="Proteomes" id="UP001286313"/>
    </source>
</evidence>
<proteinExistence type="predicted"/>
<dbReference type="Proteomes" id="UP001286313">
    <property type="component" value="Unassembled WGS sequence"/>
</dbReference>
<sequence>MSPRGRVKLVPLQTLPIITEPFSRVAIDLVGPLSPPSSEGHRYILTLIDFATGFPEALPLKSIDTISVAEALITIFSRVGIPREILLDQGTQFTPQLMQEIHKLLGVKPMFTTPYHPRSNGRIERLHSTLKAGLRKLCSDKPTEWHRYLIPTMFALREIPSDRTGFSAFEMLYGRKYHRRAHVGLAHVVDEPNPDHDFRPLLTVQACVMSEEDEDGDDSEFPTVPTTSVEYDLSSQEAGSYPRQGPGERGILYRISCTPVCFVEVTPSTLWCDIPCQWSPWWRV</sequence>
<evidence type="ECO:0000313" key="2">
    <source>
        <dbReference type="EMBL" id="KAK3879043.1"/>
    </source>
</evidence>
<evidence type="ECO:0000259" key="1">
    <source>
        <dbReference type="PROSITE" id="PS50994"/>
    </source>
</evidence>
<keyword evidence="3" id="KW-1185">Reference proteome</keyword>
<dbReference type="EMBL" id="JAWQEG010001501">
    <property type="protein sequence ID" value="KAK3879043.1"/>
    <property type="molecule type" value="Genomic_DNA"/>
</dbReference>
<dbReference type="PANTHER" id="PTHR37984">
    <property type="entry name" value="PROTEIN CBG26694"/>
    <property type="match status" value="1"/>
</dbReference>
<dbReference type="InterPro" id="IPR036397">
    <property type="entry name" value="RNaseH_sf"/>
</dbReference>
<dbReference type="PROSITE" id="PS50994">
    <property type="entry name" value="INTEGRASE"/>
    <property type="match status" value="1"/>
</dbReference>
<dbReference type="InterPro" id="IPR012337">
    <property type="entry name" value="RNaseH-like_sf"/>
</dbReference>
<dbReference type="GO" id="GO:0015074">
    <property type="term" value="P:DNA integration"/>
    <property type="evidence" value="ECO:0007669"/>
    <property type="project" value="InterPro"/>
</dbReference>
<dbReference type="Gene3D" id="3.30.420.10">
    <property type="entry name" value="Ribonuclease H-like superfamily/Ribonuclease H"/>
    <property type="match status" value="1"/>
</dbReference>
<dbReference type="AlphaFoldDB" id="A0AAE1FRA0"/>
<dbReference type="InterPro" id="IPR050951">
    <property type="entry name" value="Retrovirus_Pol_polyprotein"/>
</dbReference>
<dbReference type="InterPro" id="IPR001584">
    <property type="entry name" value="Integrase_cat-core"/>
</dbReference>
<accession>A0AAE1FRA0</accession>
<dbReference type="GO" id="GO:0003676">
    <property type="term" value="F:nucleic acid binding"/>
    <property type="evidence" value="ECO:0007669"/>
    <property type="project" value="InterPro"/>
</dbReference>
<dbReference type="Pfam" id="PF00665">
    <property type="entry name" value="rve"/>
    <property type="match status" value="1"/>
</dbReference>